<dbReference type="InterPro" id="IPR044746">
    <property type="entry name" value="ABCC_6TM_D1"/>
</dbReference>
<protein>
    <submittedName>
        <fullName evidence="12">Uncharacterized protein</fullName>
    </submittedName>
</protein>
<dbReference type="PANTHER" id="PTHR24223">
    <property type="entry name" value="ATP-BINDING CASSETTE SUB-FAMILY C"/>
    <property type="match status" value="1"/>
</dbReference>
<feature type="transmembrane region" description="Helical" evidence="9">
    <location>
        <begin position="351"/>
        <end position="373"/>
    </location>
</feature>
<feature type="transmembrane region" description="Helical" evidence="9">
    <location>
        <begin position="124"/>
        <end position="147"/>
    </location>
</feature>
<feature type="transmembrane region" description="Helical" evidence="9">
    <location>
        <begin position="226"/>
        <end position="249"/>
    </location>
</feature>
<evidence type="ECO:0000256" key="6">
    <source>
        <dbReference type="ARBA" id="ARBA00022840"/>
    </source>
</evidence>
<dbReference type="FunFam" id="3.40.50.300:FF:000163">
    <property type="entry name" value="Multidrug resistance-associated protein member 4"/>
    <property type="match status" value="1"/>
</dbReference>
<keyword evidence="8 9" id="KW-0472">Membrane</keyword>
<dbReference type="SUPFAM" id="SSF52540">
    <property type="entry name" value="P-loop containing nucleoside triphosphate hydrolases"/>
    <property type="match status" value="2"/>
</dbReference>
<dbReference type="PROSITE" id="PS50893">
    <property type="entry name" value="ABC_TRANSPORTER_2"/>
    <property type="match status" value="2"/>
</dbReference>
<dbReference type="InterPro" id="IPR050173">
    <property type="entry name" value="ABC_transporter_C-like"/>
</dbReference>
<evidence type="ECO:0000256" key="5">
    <source>
        <dbReference type="ARBA" id="ARBA00022741"/>
    </source>
</evidence>
<comment type="subcellular location">
    <subcellularLocation>
        <location evidence="1">Membrane</location>
        <topology evidence="1">Multi-pass membrane protein</topology>
    </subcellularLocation>
</comment>
<organism evidence="12 13">
    <name type="scientific">Hypothenemus hampei</name>
    <name type="common">Coffee berry borer</name>
    <dbReference type="NCBI Taxonomy" id="57062"/>
    <lineage>
        <taxon>Eukaryota</taxon>
        <taxon>Metazoa</taxon>
        <taxon>Ecdysozoa</taxon>
        <taxon>Arthropoda</taxon>
        <taxon>Hexapoda</taxon>
        <taxon>Insecta</taxon>
        <taxon>Pterygota</taxon>
        <taxon>Neoptera</taxon>
        <taxon>Endopterygota</taxon>
        <taxon>Coleoptera</taxon>
        <taxon>Polyphaga</taxon>
        <taxon>Cucujiformia</taxon>
        <taxon>Curculionidae</taxon>
        <taxon>Scolytinae</taxon>
        <taxon>Hypothenemus</taxon>
    </lineage>
</organism>
<dbReference type="Pfam" id="PF00664">
    <property type="entry name" value="ABC_membrane"/>
    <property type="match status" value="2"/>
</dbReference>
<dbReference type="Gene3D" id="1.20.1560.10">
    <property type="entry name" value="ABC transporter type 1, transmembrane domain"/>
    <property type="match status" value="2"/>
</dbReference>
<dbReference type="AlphaFoldDB" id="A0ABD1EZ91"/>
<dbReference type="InterPro" id="IPR003593">
    <property type="entry name" value="AAA+_ATPase"/>
</dbReference>
<dbReference type="PROSITE" id="PS50929">
    <property type="entry name" value="ABC_TM1F"/>
    <property type="match status" value="2"/>
</dbReference>
<evidence type="ECO:0000256" key="3">
    <source>
        <dbReference type="ARBA" id="ARBA00022692"/>
    </source>
</evidence>
<dbReference type="InterPro" id="IPR044726">
    <property type="entry name" value="ABCC_6TM_D2"/>
</dbReference>
<feature type="transmembrane region" description="Helical" evidence="9">
    <location>
        <begin position="792"/>
        <end position="813"/>
    </location>
</feature>
<keyword evidence="7 9" id="KW-1133">Transmembrane helix</keyword>
<keyword evidence="2" id="KW-0813">Transport</keyword>
<evidence type="ECO:0000256" key="8">
    <source>
        <dbReference type="ARBA" id="ARBA00023136"/>
    </source>
</evidence>
<dbReference type="FunFam" id="3.40.50.300:FF:000973">
    <property type="entry name" value="Multidrug resistance-associated protein 4"/>
    <property type="match status" value="1"/>
</dbReference>
<dbReference type="Gene3D" id="3.40.50.300">
    <property type="entry name" value="P-loop containing nucleotide triphosphate hydrolases"/>
    <property type="match status" value="2"/>
</dbReference>
<evidence type="ECO:0000259" key="11">
    <source>
        <dbReference type="PROSITE" id="PS50929"/>
    </source>
</evidence>
<proteinExistence type="predicted"/>
<evidence type="ECO:0000256" key="2">
    <source>
        <dbReference type="ARBA" id="ARBA00022448"/>
    </source>
</evidence>
<keyword evidence="6" id="KW-0067">ATP-binding</keyword>
<dbReference type="InterPro" id="IPR017871">
    <property type="entry name" value="ABC_transporter-like_CS"/>
</dbReference>
<feature type="transmembrane region" description="Helical" evidence="9">
    <location>
        <begin position="659"/>
        <end position="679"/>
    </location>
</feature>
<dbReference type="PANTHER" id="PTHR24223:SF448">
    <property type="entry name" value="FI20146P1-RELATED"/>
    <property type="match status" value="1"/>
</dbReference>
<evidence type="ECO:0000313" key="12">
    <source>
        <dbReference type="EMBL" id="KAL1506357.1"/>
    </source>
</evidence>
<comment type="caution">
    <text evidence="12">The sequence shown here is derived from an EMBL/GenBank/DDBJ whole genome shotgun (WGS) entry which is preliminary data.</text>
</comment>
<dbReference type="InterPro" id="IPR011527">
    <property type="entry name" value="ABC1_TM_dom"/>
</dbReference>
<feature type="domain" description="ABC transmembrane type-1" evidence="11">
    <location>
        <begin position="667"/>
        <end position="959"/>
    </location>
</feature>
<dbReference type="CDD" id="cd18579">
    <property type="entry name" value="ABC_6TM_ABCC_D1"/>
    <property type="match status" value="1"/>
</dbReference>
<evidence type="ECO:0000256" key="9">
    <source>
        <dbReference type="SAM" id="Phobius"/>
    </source>
</evidence>
<feature type="domain" description="ABC transporter" evidence="10">
    <location>
        <begin position="398"/>
        <end position="618"/>
    </location>
</feature>
<dbReference type="InterPro" id="IPR036640">
    <property type="entry name" value="ABC1_TM_sf"/>
</dbReference>
<dbReference type="InterPro" id="IPR003439">
    <property type="entry name" value="ABC_transporter-like_ATP-bd"/>
</dbReference>
<feature type="transmembrane region" description="Helical" evidence="9">
    <location>
        <begin position="901"/>
        <end position="923"/>
    </location>
</feature>
<dbReference type="Pfam" id="PF00005">
    <property type="entry name" value="ABC_tran"/>
    <property type="match status" value="2"/>
</dbReference>
<feature type="transmembrane region" description="Helical" evidence="9">
    <location>
        <begin position="199"/>
        <end position="220"/>
    </location>
</feature>
<feature type="domain" description="ABC transmembrane type-1" evidence="11">
    <location>
        <begin position="96"/>
        <end position="327"/>
    </location>
</feature>
<feature type="domain" description="ABC transporter" evidence="10">
    <location>
        <begin position="992"/>
        <end position="1218"/>
    </location>
</feature>
<dbReference type="PROSITE" id="PS00211">
    <property type="entry name" value="ABC_TRANSPORTER_1"/>
    <property type="match status" value="1"/>
</dbReference>
<evidence type="ECO:0000259" key="10">
    <source>
        <dbReference type="PROSITE" id="PS50893"/>
    </source>
</evidence>
<feature type="transmembrane region" description="Helical" evidence="9">
    <location>
        <begin position="719"/>
        <end position="741"/>
    </location>
</feature>
<keyword evidence="4" id="KW-0677">Repeat</keyword>
<dbReference type="CDD" id="cd03244">
    <property type="entry name" value="ABCC_MRP_domain2"/>
    <property type="match status" value="1"/>
</dbReference>
<dbReference type="FunFam" id="1.20.1560.10:FF:000013">
    <property type="entry name" value="ABC transporter C family member 2"/>
    <property type="match status" value="1"/>
</dbReference>
<dbReference type="Proteomes" id="UP001566132">
    <property type="component" value="Unassembled WGS sequence"/>
</dbReference>
<dbReference type="GO" id="GO:0016020">
    <property type="term" value="C:membrane"/>
    <property type="evidence" value="ECO:0007669"/>
    <property type="project" value="UniProtKB-SubCell"/>
</dbReference>
<dbReference type="SMART" id="SM00382">
    <property type="entry name" value="AAA"/>
    <property type="match status" value="2"/>
</dbReference>
<keyword evidence="5" id="KW-0547">Nucleotide-binding</keyword>
<evidence type="ECO:0000313" key="13">
    <source>
        <dbReference type="Proteomes" id="UP001566132"/>
    </source>
</evidence>
<dbReference type="CDD" id="cd18580">
    <property type="entry name" value="ABC_6TM_ABCC_D2"/>
    <property type="match status" value="1"/>
</dbReference>
<evidence type="ECO:0000256" key="1">
    <source>
        <dbReference type="ARBA" id="ARBA00004141"/>
    </source>
</evidence>
<reference evidence="12 13" key="1">
    <citation type="submission" date="2024-05" db="EMBL/GenBank/DDBJ databases">
        <title>Genetic variation in Jamaican populations of the coffee berry borer (Hypothenemus hampei).</title>
        <authorList>
            <person name="Errbii M."/>
            <person name="Myrie A."/>
        </authorList>
    </citation>
    <scope>NUCLEOTIDE SEQUENCE [LARGE SCALE GENOMIC DNA]</scope>
    <source>
        <strain evidence="12">JA-Hopewell-2020-01-JO</strain>
        <tissue evidence="12">Whole body</tissue>
    </source>
</reference>
<dbReference type="InterPro" id="IPR027417">
    <property type="entry name" value="P-loop_NTPase"/>
</dbReference>
<keyword evidence="13" id="KW-1185">Reference proteome</keyword>
<gene>
    <name evidence="12" type="ORF">ABEB36_005737</name>
</gene>
<feature type="transmembrane region" description="Helical" evidence="9">
    <location>
        <begin position="304"/>
        <end position="331"/>
    </location>
</feature>
<feature type="transmembrane region" description="Helical" evidence="9">
    <location>
        <begin position="83"/>
        <end position="104"/>
    </location>
</feature>
<dbReference type="EMBL" id="JBDJPC010000004">
    <property type="protein sequence ID" value="KAL1506357.1"/>
    <property type="molecule type" value="Genomic_DNA"/>
</dbReference>
<evidence type="ECO:0000256" key="7">
    <source>
        <dbReference type="ARBA" id="ARBA00022989"/>
    </source>
</evidence>
<name>A0ABD1EZ91_HYPHA</name>
<sequence length="1222" mass="139171">MYSEHHQFRAKNPRHTANLLSFLTFGYTLSLFKKGHRTSLEESDIYAVPKLCSSKRCGDRVANEWKYCKTALQLLFKVFGKKYFLLTGTFLTWNLIISTLYPSALSRFITYFGKNQSYLSRSDAFYNGGLLIVLLIIQCLWLHNYFVLECELGVQIRASLTALLYRKVLTLPCGQIRNSNVGSIVTNLTKDIRTIESTIWPICDVIIGCVKHVYFCYLLYGKIGMFSFVATGPMSFVILAQVLLSKFILTLRLNASKLTDNRLFLTKEVLTILKIIKMYVWEEFFLRRLYQARKKETKASLKSWYLGTTIIAFGTFFGKLIFPLFLLAYISMGLYLDTELVYYLLSLFQDYSFVISVEMPIGFGLAAEFYAAIVRIGRVLSIPEADSKKLKEESKAQLSLNNVSVTIDRVVLLENITFSISQPGLYTIIGPTGSGKSTILKVILNEYSLATGTMENSQNLSYASQDPWLFPATVQQNILFGESFNAERYEKVLEVCCLGHDLQCLPQGDVTVVIDGGLNLSKGQRTRINLARAIYKNSDVYLLDDPLASLDVRVQDEIFTKCIQSFLKDKIVLLVTQNESYLKQSARVICLECGHIKFMKKPEELTSLTEITAQNNDRDSDVNIDTGLNLERDQELKIYQEEKNKGGIDFEIYYNYVKYGGGLLIFAILISLFLGAQFLESYTAKLLSKWVNYEEGTLNSTIINGTQYKNIQLFKNNTFNLYVIISVIFTVIELGKSYWFLVYCRRASIKFHMYMCLSVIKCVITFMDKHFIGNILNRFSYDLDHLDEVFPFLFKDLITASFSCAGTLILILLIDWKFILLTILLFICLAVLRGFYIPTARALKRLGATTRSPFIGHLNATIEGLSTIKAHKAQELVKEEFDRHQDLTTSVVYMEMTTARAFGYALDVCATGFIISIILTFLFSNTDTSVGNVGLALTQVFIMSTNLQRLVRIWANLEQCMTSVERVAEYVKITQENDEGERPLKWPKEGKIEFRNVNLVYNFENKVLKNVSFIINPGERIGIVGRTGTGKSSIISALFRLYEYEGEILIDGIDSKRIALSSLREKISVIPQDPIIFTGTIRENLDPLMKNLDKDIWRVLKLLNLHLVIKNLDQSILNLSFSTGEKQLLCLARVLLKKNQIVIMDEPTANLDSHIEHLVNELFEKHFSNCTFLLVAHKLQSTLNCDKIIVMDNGKIVEFDSPKTLLENPDSMFSHMINTLNA</sequence>
<dbReference type="SUPFAM" id="SSF90123">
    <property type="entry name" value="ABC transporter transmembrane region"/>
    <property type="match status" value="2"/>
</dbReference>
<keyword evidence="3 9" id="KW-0812">Transmembrane</keyword>
<feature type="transmembrane region" description="Helical" evidence="9">
    <location>
        <begin position="818"/>
        <end position="836"/>
    </location>
</feature>
<accession>A0ABD1EZ91</accession>
<evidence type="ECO:0000256" key="4">
    <source>
        <dbReference type="ARBA" id="ARBA00022737"/>
    </source>
</evidence>
<dbReference type="GO" id="GO:0005524">
    <property type="term" value="F:ATP binding"/>
    <property type="evidence" value="ECO:0007669"/>
    <property type="project" value="UniProtKB-KW"/>
</dbReference>